<dbReference type="EMBL" id="CP002405">
    <property type="protein sequence ID" value="ADU24287.1"/>
    <property type="molecule type" value="Genomic_DNA"/>
</dbReference>
<comment type="similarity">
    <text evidence="1">Belongs to the bacterial sugar transferase family.</text>
</comment>
<geneLocation type="plasmid" evidence="4 5">
    <name>pRUMAL02</name>
</geneLocation>
<evidence type="ECO:0000313" key="5">
    <source>
        <dbReference type="Proteomes" id="UP000006919"/>
    </source>
</evidence>
<reference evidence="5" key="1">
    <citation type="journal article" date="2011" name="J. Bacteriol.">
        <title>Complete genome of the cellulolytic ruminal bacterium Ruminococcus albus 7.</title>
        <authorList>
            <person name="Suen G."/>
            <person name="Stevenson D.M."/>
            <person name="Bruce D.C."/>
            <person name="Chertkov O."/>
            <person name="Copeland A."/>
            <person name="Cheng J.F."/>
            <person name="Detter C."/>
            <person name="Detter J.C."/>
            <person name="Goodwin L.A."/>
            <person name="Han C.S."/>
            <person name="Hauser L.J."/>
            <person name="Ivanova N.N."/>
            <person name="Kyrpides N.C."/>
            <person name="Land M.L."/>
            <person name="Lapidus A."/>
            <person name="Lucas S."/>
            <person name="Ovchinnikova G."/>
            <person name="Pitluck S."/>
            <person name="Tapia R."/>
            <person name="Woyke T."/>
            <person name="Boyum J."/>
            <person name="Mead D."/>
            <person name="Weimer P.J."/>
        </authorList>
    </citation>
    <scope>NUCLEOTIDE SEQUENCE [LARGE SCALE GENOMIC DNA]</scope>
    <source>
        <strain evidence="5">ATCC 27210 / DSM 20455 / JCM 14654 / NCDO 2250 / 7</strain>
        <plasmid evidence="5">pRUMAL02</plasmid>
    </source>
</reference>
<sequence>MIIRNMRLSEDTELEEKTKKNLKTAAAATGIVLGTTFLVMRHIAKKQQPQATYANQPEEQNPMEGKKVVFVENENEPANADGRCGHLEAVGESEHLPTFYEKYIKRGFDVVLSFGGLVVLSPIYAATAIAIKKDDPGPVLFKQKRVGTDKSYFQLLKFRSMSVNTPKDVPTHMLKDGGITKVGAVIRKTSIDELPQLWNIFCGNMSVIGPRPALWNQDYLTAERDKYGANDVKPGLTGLAQISGRDELEIEEKAKLDGVYAKALKSSSLAGFLMDIKMFLGSISATLHSKGIVEGGTGAIAREISKAGIPDHALFDAGVDDYGFKKVFSIDKDKPLRILITGADSYIGTSFEAWAAEHYPNLEIDTVDMIDGSWREKDFSGYDVVFHVAGLAHADVGHVDDATKQKYYAVNTDLAIETAEKAKKDGVKQFVFMSSIIIYGDSAGYGESKRITATTVPSPANFYGDSKWQADKGIRKLASEDFNVAVLRPPMIYGRGSKGNYPTLAKLAKKLPVFPNIDNARSMLHIDNLTEFLCQIMLSGSGGIFFPQNAEYTKTSDMVRMISHVVESNITETKALNPFVVIGSKVPGKVSDLVHKAFGSLTIDQALSNYDGIDYRVNGLKESIEKTENDFA</sequence>
<name>E6UKU1_RUMA7</name>
<evidence type="ECO:0000259" key="3">
    <source>
        <dbReference type="Pfam" id="PF02397"/>
    </source>
</evidence>
<dbReference type="HOGENOM" id="CLU_437953_0_0_9"/>
<evidence type="ECO:0000259" key="2">
    <source>
        <dbReference type="Pfam" id="PF01370"/>
    </source>
</evidence>
<organism evidence="4 5">
    <name type="scientific">Ruminococcus albus (strain ATCC 27210 / DSM 20455 / JCM 14654 / NCDO 2250 / 7)</name>
    <dbReference type="NCBI Taxonomy" id="697329"/>
    <lineage>
        <taxon>Bacteria</taxon>
        <taxon>Bacillati</taxon>
        <taxon>Bacillota</taxon>
        <taxon>Clostridia</taxon>
        <taxon>Eubacteriales</taxon>
        <taxon>Oscillospiraceae</taxon>
        <taxon>Ruminococcus</taxon>
    </lineage>
</organism>
<dbReference type="InterPro" id="IPR003362">
    <property type="entry name" value="Bact_transf"/>
</dbReference>
<gene>
    <name evidence="4" type="ordered locus">Rumal_3863</name>
</gene>
<evidence type="ECO:0000256" key="1">
    <source>
        <dbReference type="ARBA" id="ARBA00006464"/>
    </source>
</evidence>
<dbReference type="Pfam" id="PF02397">
    <property type="entry name" value="Bac_transf"/>
    <property type="match status" value="1"/>
</dbReference>
<dbReference type="InterPro" id="IPR001509">
    <property type="entry name" value="Epimerase_deHydtase"/>
</dbReference>
<dbReference type="GO" id="GO:0016780">
    <property type="term" value="F:phosphotransferase activity, for other substituted phosphate groups"/>
    <property type="evidence" value="ECO:0007669"/>
    <property type="project" value="TreeGrafter"/>
</dbReference>
<dbReference type="Gene3D" id="3.40.50.720">
    <property type="entry name" value="NAD(P)-binding Rossmann-like Domain"/>
    <property type="match status" value="1"/>
</dbReference>
<keyword evidence="4" id="KW-0614">Plasmid</keyword>
<keyword evidence="4" id="KW-0808">Transferase</keyword>
<feature type="domain" description="NAD-dependent epimerase/dehydratase" evidence="2">
    <location>
        <begin position="358"/>
        <end position="539"/>
    </location>
</feature>
<dbReference type="PANTHER" id="PTHR30576">
    <property type="entry name" value="COLANIC BIOSYNTHESIS UDP-GLUCOSE LIPID CARRIER TRANSFERASE"/>
    <property type="match status" value="1"/>
</dbReference>
<dbReference type="Proteomes" id="UP000006919">
    <property type="component" value="Plasmid pRUMAL02"/>
</dbReference>
<dbReference type="Pfam" id="PF01370">
    <property type="entry name" value="Epimerase"/>
    <property type="match status" value="1"/>
</dbReference>
<proteinExistence type="inferred from homology"/>
<evidence type="ECO:0000313" key="4">
    <source>
        <dbReference type="EMBL" id="ADU24287.1"/>
    </source>
</evidence>
<protein>
    <submittedName>
        <fullName evidence="4">Sugar transferase</fullName>
    </submittedName>
</protein>
<dbReference type="KEGG" id="ral:Rumal_3863"/>
<accession>E6UKU1</accession>
<dbReference type="InterPro" id="IPR036291">
    <property type="entry name" value="NAD(P)-bd_dom_sf"/>
</dbReference>
<dbReference type="SUPFAM" id="SSF51735">
    <property type="entry name" value="NAD(P)-binding Rossmann-fold domains"/>
    <property type="match status" value="1"/>
</dbReference>
<dbReference type="AlphaFoldDB" id="E6UKU1"/>
<dbReference type="PANTHER" id="PTHR30576:SF10">
    <property type="entry name" value="SLL5057 PROTEIN"/>
    <property type="match status" value="1"/>
</dbReference>
<feature type="domain" description="Bacterial sugar transferase" evidence="3">
    <location>
        <begin position="105"/>
        <end position="286"/>
    </location>
</feature>